<reference evidence="1 2" key="1">
    <citation type="submission" date="2018-06" db="EMBL/GenBank/DDBJ databases">
        <title>Genomic Encyclopedia of Type Strains, Phase IV (KMG-IV): sequencing the most valuable type-strain genomes for metagenomic binning, comparative biology and taxonomic classification.</title>
        <authorList>
            <person name="Goeker M."/>
        </authorList>
    </citation>
    <scope>NUCLEOTIDE SEQUENCE [LARGE SCALE GENOMIC DNA]</scope>
    <source>
        <strain evidence="1 2">DSM 18048</strain>
    </source>
</reference>
<dbReference type="InterPro" id="IPR023203">
    <property type="entry name" value="TTHA0068_sf"/>
</dbReference>
<evidence type="ECO:0000313" key="2">
    <source>
        <dbReference type="Proteomes" id="UP000248326"/>
    </source>
</evidence>
<sequence>MCGLPLAYNLEVRATWREGLKLFNEGRYWEAHEAWEAPWRQAEGRERALLQALILLAAAMHKRLAHGSLTGRNYYKALKYVEQFAEPFEGVDVRRVANDVRRALDDTSFKPCIVEV</sequence>
<accession>A0A318SFZ6</accession>
<dbReference type="AlphaFoldDB" id="A0A318SFZ6"/>
<dbReference type="Gene3D" id="1.10.3450.10">
    <property type="entry name" value="TTHA0068-like"/>
    <property type="match status" value="1"/>
</dbReference>
<gene>
    <name evidence="1" type="ORF">DES52_13233</name>
</gene>
<proteinExistence type="predicted"/>
<dbReference type="SUPFAM" id="SSF140663">
    <property type="entry name" value="TTHA0068-like"/>
    <property type="match status" value="1"/>
</dbReference>
<evidence type="ECO:0000313" key="1">
    <source>
        <dbReference type="EMBL" id="PYE48144.1"/>
    </source>
</evidence>
<dbReference type="EMBL" id="QJSX01000032">
    <property type="protein sequence ID" value="PYE48144.1"/>
    <property type="molecule type" value="Genomic_DNA"/>
</dbReference>
<dbReference type="InterPro" id="IPR005500">
    <property type="entry name" value="DUF309"/>
</dbReference>
<name>A0A318SFZ6_9DEIO</name>
<dbReference type="Pfam" id="PF03745">
    <property type="entry name" value="DUF309"/>
    <property type="match status" value="1"/>
</dbReference>
<keyword evidence="2" id="KW-1185">Reference proteome</keyword>
<organism evidence="1 2">
    <name type="scientific">Deinococcus yavapaiensis KR-236</name>
    <dbReference type="NCBI Taxonomy" id="694435"/>
    <lineage>
        <taxon>Bacteria</taxon>
        <taxon>Thermotogati</taxon>
        <taxon>Deinococcota</taxon>
        <taxon>Deinococci</taxon>
        <taxon>Deinococcales</taxon>
        <taxon>Deinococcaceae</taxon>
        <taxon>Deinococcus</taxon>
    </lineage>
</organism>
<protein>
    <recommendedName>
        <fullName evidence="3">DUF309 family protein family protein</fullName>
    </recommendedName>
</protein>
<comment type="caution">
    <text evidence="1">The sequence shown here is derived from an EMBL/GenBank/DDBJ whole genome shotgun (WGS) entry which is preliminary data.</text>
</comment>
<dbReference type="Proteomes" id="UP000248326">
    <property type="component" value="Unassembled WGS sequence"/>
</dbReference>
<evidence type="ECO:0008006" key="3">
    <source>
        <dbReference type="Google" id="ProtNLM"/>
    </source>
</evidence>